<feature type="transmembrane region" description="Helical" evidence="6">
    <location>
        <begin position="12"/>
        <end position="34"/>
    </location>
</feature>
<dbReference type="InterPro" id="IPR050638">
    <property type="entry name" value="AA-Vitamin_Transporters"/>
</dbReference>
<dbReference type="InterPro" id="IPR037185">
    <property type="entry name" value="EmrE-like"/>
</dbReference>
<feature type="transmembrane region" description="Helical" evidence="6">
    <location>
        <begin position="104"/>
        <end position="125"/>
    </location>
</feature>
<dbReference type="RefSeq" id="WP_312875311.1">
    <property type="nucleotide sequence ID" value="NZ_JACHMN010000002.1"/>
</dbReference>
<comment type="caution">
    <text evidence="8">The sequence shown here is derived from an EMBL/GenBank/DDBJ whole genome shotgun (WGS) entry which is preliminary data.</text>
</comment>
<evidence type="ECO:0000259" key="7">
    <source>
        <dbReference type="Pfam" id="PF00892"/>
    </source>
</evidence>
<feature type="transmembrane region" description="Helical" evidence="6">
    <location>
        <begin position="77"/>
        <end position="98"/>
    </location>
</feature>
<feature type="domain" description="EamA" evidence="7">
    <location>
        <begin position="17"/>
        <end position="150"/>
    </location>
</feature>
<proteinExistence type="inferred from homology"/>
<comment type="subcellular location">
    <subcellularLocation>
        <location evidence="1">Membrane</location>
        <topology evidence="1">Multi-pass membrane protein</topology>
    </subcellularLocation>
</comment>
<feature type="domain" description="EamA" evidence="7">
    <location>
        <begin position="163"/>
        <end position="303"/>
    </location>
</feature>
<dbReference type="AlphaFoldDB" id="A0A841BTZ3"/>
<dbReference type="GO" id="GO:0016020">
    <property type="term" value="C:membrane"/>
    <property type="evidence" value="ECO:0007669"/>
    <property type="project" value="UniProtKB-SubCell"/>
</dbReference>
<feature type="transmembrane region" description="Helical" evidence="6">
    <location>
        <begin position="161"/>
        <end position="181"/>
    </location>
</feature>
<dbReference type="SUPFAM" id="SSF103481">
    <property type="entry name" value="Multidrug resistance efflux transporter EmrE"/>
    <property type="match status" value="2"/>
</dbReference>
<reference evidence="8 9" key="1">
    <citation type="submission" date="2020-08" db="EMBL/GenBank/DDBJ databases">
        <title>Sequencing the genomes of 1000 actinobacteria strains.</title>
        <authorList>
            <person name="Klenk H.-P."/>
        </authorList>
    </citation>
    <scope>NUCLEOTIDE SEQUENCE [LARGE SCALE GENOMIC DNA]</scope>
    <source>
        <strain evidence="8 9">DSM 45362</strain>
    </source>
</reference>
<dbReference type="EMBL" id="JACHMN010000002">
    <property type="protein sequence ID" value="MBB5871165.1"/>
    <property type="molecule type" value="Genomic_DNA"/>
</dbReference>
<accession>A0A841BTZ3</accession>
<evidence type="ECO:0000256" key="3">
    <source>
        <dbReference type="ARBA" id="ARBA00022692"/>
    </source>
</evidence>
<keyword evidence="5 6" id="KW-0472">Membrane</keyword>
<keyword evidence="4 6" id="KW-1133">Transmembrane helix</keyword>
<keyword evidence="9" id="KW-1185">Reference proteome</keyword>
<feature type="transmembrane region" description="Helical" evidence="6">
    <location>
        <begin position="231"/>
        <end position="251"/>
    </location>
</feature>
<dbReference type="Pfam" id="PF00892">
    <property type="entry name" value="EamA"/>
    <property type="match status" value="2"/>
</dbReference>
<evidence type="ECO:0000313" key="8">
    <source>
        <dbReference type="EMBL" id="MBB5871165.1"/>
    </source>
</evidence>
<evidence type="ECO:0000256" key="2">
    <source>
        <dbReference type="ARBA" id="ARBA00007362"/>
    </source>
</evidence>
<feature type="transmembrane region" description="Helical" evidence="6">
    <location>
        <begin position="263"/>
        <end position="283"/>
    </location>
</feature>
<feature type="transmembrane region" description="Helical" evidence="6">
    <location>
        <begin position="193"/>
        <end position="219"/>
    </location>
</feature>
<comment type="similarity">
    <text evidence="2">Belongs to the EamA transporter family.</text>
</comment>
<protein>
    <submittedName>
        <fullName evidence="8">Drug/metabolite transporter (DMT)-like permease</fullName>
    </submittedName>
</protein>
<dbReference type="PANTHER" id="PTHR32322">
    <property type="entry name" value="INNER MEMBRANE TRANSPORTER"/>
    <property type="match status" value="1"/>
</dbReference>
<evidence type="ECO:0000256" key="4">
    <source>
        <dbReference type="ARBA" id="ARBA00022989"/>
    </source>
</evidence>
<evidence type="ECO:0000256" key="5">
    <source>
        <dbReference type="ARBA" id="ARBA00023136"/>
    </source>
</evidence>
<feature type="transmembrane region" description="Helical" evidence="6">
    <location>
        <begin position="46"/>
        <end position="65"/>
    </location>
</feature>
<evidence type="ECO:0000256" key="1">
    <source>
        <dbReference type="ARBA" id="ARBA00004141"/>
    </source>
</evidence>
<evidence type="ECO:0000313" key="9">
    <source>
        <dbReference type="Proteomes" id="UP000587527"/>
    </source>
</evidence>
<gene>
    <name evidence="8" type="ORF">F4553_004544</name>
</gene>
<name>A0A841BTZ3_9ACTN</name>
<organism evidence="8 9">
    <name type="scientific">Allocatelliglobosispora scoriae</name>
    <dbReference type="NCBI Taxonomy" id="643052"/>
    <lineage>
        <taxon>Bacteria</taxon>
        <taxon>Bacillati</taxon>
        <taxon>Actinomycetota</taxon>
        <taxon>Actinomycetes</taxon>
        <taxon>Micromonosporales</taxon>
        <taxon>Micromonosporaceae</taxon>
        <taxon>Allocatelliglobosispora</taxon>
    </lineage>
</organism>
<keyword evidence="3 6" id="KW-0812">Transmembrane</keyword>
<feature type="transmembrane region" description="Helical" evidence="6">
    <location>
        <begin position="289"/>
        <end position="309"/>
    </location>
</feature>
<evidence type="ECO:0000256" key="6">
    <source>
        <dbReference type="SAM" id="Phobius"/>
    </source>
</evidence>
<sequence>MKAPSAPDTTPALSAWLPAFLSNAVIWGASFVFIKIAVDGGLHPTYVAAGRVVAGALALVLILLVTRDRLPRDPRLWAHMIVPGVVGTVIPFTLFSYGEQRIPSVVAGIWNATTALWVLPIAVLIYRTETFSARKAIGLGVGFVGVATVLGFWHIQGDASLTGQAMCAAAAICYGFSIPYLKRFVSGRTDGGRPVSGVAFAACQLIVASVVLIVVSPLIAGPPPAPADLSWGVLASVAVLGIFGSGIAFALNMRVIEVKGASTTAFVTYLIPVVATILGVTVMSETFTWNQPVGAAIVLVGVAYAQGVFSSVRRRPGQQLLGRPRVDDPVRG</sequence>
<feature type="transmembrane region" description="Helical" evidence="6">
    <location>
        <begin position="137"/>
        <end position="155"/>
    </location>
</feature>
<dbReference type="InterPro" id="IPR000620">
    <property type="entry name" value="EamA_dom"/>
</dbReference>
<dbReference type="PANTHER" id="PTHR32322:SF9">
    <property type="entry name" value="AMINO-ACID METABOLITE EFFLUX PUMP-RELATED"/>
    <property type="match status" value="1"/>
</dbReference>
<dbReference type="Proteomes" id="UP000587527">
    <property type="component" value="Unassembled WGS sequence"/>
</dbReference>